<keyword evidence="2" id="KW-0418">Kinase</keyword>
<feature type="domain" description="Carbohydrate kinase PfkB" evidence="1">
    <location>
        <begin position="94"/>
        <end position="203"/>
    </location>
</feature>
<dbReference type="GO" id="GO:0016301">
    <property type="term" value="F:kinase activity"/>
    <property type="evidence" value="ECO:0007669"/>
    <property type="project" value="UniProtKB-KW"/>
</dbReference>
<dbReference type="InterPro" id="IPR011611">
    <property type="entry name" value="PfkB_dom"/>
</dbReference>
<reference evidence="2" key="1">
    <citation type="journal article" date="2014" name="Genome Biol. Evol.">
        <title>Pangenome evidence for extensive interdomain horizontal transfer affecting lineage core and shell genes in uncultured planktonic thaumarchaeota and euryarchaeota.</title>
        <authorList>
            <person name="Deschamps P."/>
            <person name="Zivanovic Y."/>
            <person name="Moreira D."/>
            <person name="Rodriguez-Valera F."/>
            <person name="Lopez-Garcia P."/>
        </authorList>
    </citation>
    <scope>NUCLEOTIDE SEQUENCE</scope>
</reference>
<dbReference type="EMBL" id="KF901052">
    <property type="protein sequence ID" value="AIF16335.1"/>
    <property type="molecule type" value="Genomic_DNA"/>
</dbReference>
<dbReference type="Pfam" id="PF00294">
    <property type="entry name" value="PfkB"/>
    <property type="match status" value="1"/>
</dbReference>
<dbReference type="InterPro" id="IPR029056">
    <property type="entry name" value="Ribokinase-like"/>
</dbReference>
<evidence type="ECO:0000313" key="2">
    <source>
        <dbReference type="EMBL" id="AIF16335.1"/>
    </source>
</evidence>
<protein>
    <submittedName>
        <fullName evidence="2">Ribokinase-like domain-containing protein</fullName>
    </submittedName>
</protein>
<proteinExistence type="predicted"/>
<dbReference type="SUPFAM" id="SSF53613">
    <property type="entry name" value="Ribokinase-like"/>
    <property type="match status" value="1"/>
</dbReference>
<sequence>MEFGDSFYSSSKPTTRFKIIQTDQSRDLFLSSRCEDLSIAQLESVEADGLIVSSVAGEVSRDFMEEASRTFRHVTLDPQGQVRSFDSSGRCSLSHKLDLEILRNVNTIKIGEDELPLIAGTSDRGQALAKIRGRGPENILLTNSEGEVWVATPETTYSIHIPMAQPIDTTGLGDIFIGAYADTYLKDGDAAWSACMAVSAVQLSLNGVGISKIPVEPLIRENAEKISETVQQMDQF</sequence>
<dbReference type="Gene3D" id="3.40.1190.20">
    <property type="match status" value="1"/>
</dbReference>
<name>A0A075HM13_9ARCH</name>
<accession>A0A075HM13</accession>
<evidence type="ECO:0000259" key="1">
    <source>
        <dbReference type="Pfam" id="PF00294"/>
    </source>
</evidence>
<keyword evidence="2" id="KW-0808">Transferase</keyword>
<organism evidence="2">
    <name type="scientific">uncultured marine thaumarchaeote KM3_73_F02</name>
    <dbReference type="NCBI Taxonomy" id="1456268"/>
    <lineage>
        <taxon>Archaea</taxon>
        <taxon>Nitrososphaerota</taxon>
        <taxon>environmental samples</taxon>
    </lineage>
</organism>
<dbReference type="AlphaFoldDB" id="A0A075HM13"/>